<evidence type="ECO:0000256" key="1">
    <source>
        <dbReference type="ARBA" id="ARBA00023186"/>
    </source>
</evidence>
<dbReference type="GeneID" id="17326632"/>
<gene>
    <name evidence="3" type="ORF">CHC_T00006726001</name>
</gene>
<dbReference type="EMBL" id="HG001983">
    <property type="protein sequence ID" value="CDF39014.1"/>
    <property type="molecule type" value="Genomic_DNA"/>
</dbReference>
<keyword evidence="1" id="KW-0143">Chaperone</keyword>
<dbReference type="CDD" id="cd06257">
    <property type="entry name" value="DnaJ"/>
    <property type="match status" value="1"/>
</dbReference>
<dbReference type="OMA" id="QLDKHTM"/>
<dbReference type="AlphaFoldDB" id="R7QLR6"/>
<dbReference type="Proteomes" id="UP000012073">
    <property type="component" value="Unassembled WGS sequence"/>
</dbReference>
<sequence length="643" mass="70575">MASPPSSPPPPQDDDLYRTLNVSRDAAASDLKRSFRKLSQLHHPDKHQEETAKSAATDRFTIVKEAYEILSDDKLRKLYDEFGLHAARVAASHEMELVPYSDLAERFRNDSAPGGPSPGSNSPRDAYFTVTNSFEPTIDATGLIVALEDAEPLTASGLPVFSQVGVSTVATAYVSQKNTVQASYSAQSSTFGKGGRRGGAGELALSFRRQLDAYMNAEATAYVPLERGRTVNFGFKAFRALSQHMTASFEASYDPERRGLTTALTSARSFDERCTASTSWAFGAAPGYVFTWKRDAYDEYMPESKPNAAKGADDFGANDDEEAGAAGRIAWVFEKLTYLIDPMGWRWTGRLSALEASLGFVIRRPIGQNAPLWDKCEPTGPGGASVKVRGHVGAMGWEVEVGGGEKYLLSDTAWGTSVAFGNMGVVWRLKITRSGHRFTLPIVLVSSVCDARTATAAAIVTSLGVSAVQILIIDPWHKKRESEEREDAKMRRADTLKHGKSEAAAALILMKEGIERSRKREEEVEIDGISGCGLLIERAAYGDAKAVQEMRFSSDSLDGREIEMEIADVTDCVQMLVEDSAVQVVSGTKSTLMGFWDPSAYGEKEDLVLRIWYRFRGELHECVVRDDEAIELPLSSHRVDRWR</sequence>
<dbReference type="SMART" id="SM00271">
    <property type="entry name" value="DnaJ"/>
    <property type="match status" value="1"/>
</dbReference>
<proteinExistence type="predicted"/>
<dbReference type="GO" id="GO:0005739">
    <property type="term" value="C:mitochondrion"/>
    <property type="evidence" value="ECO:0007669"/>
    <property type="project" value="GOC"/>
</dbReference>
<protein>
    <recommendedName>
        <fullName evidence="2">J domain-containing protein</fullName>
    </recommendedName>
</protein>
<dbReference type="PROSITE" id="PS50076">
    <property type="entry name" value="DNAJ_2"/>
    <property type="match status" value="1"/>
</dbReference>
<dbReference type="InterPro" id="IPR018253">
    <property type="entry name" value="DnaJ_domain_CS"/>
</dbReference>
<dbReference type="PhylomeDB" id="R7QLR6"/>
<dbReference type="InterPro" id="IPR036869">
    <property type="entry name" value="J_dom_sf"/>
</dbReference>
<evidence type="ECO:0000259" key="2">
    <source>
        <dbReference type="PROSITE" id="PS50076"/>
    </source>
</evidence>
<dbReference type="Pfam" id="PF00226">
    <property type="entry name" value="DnaJ"/>
    <property type="match status" value="1"/>
</dbReference>
<dbReference type="OrthoDB" id="10250354at2759"/>
<dbReference type="SUPFAM" id="SSF46565">
    <property type="entry name" value="Chaperone J-domain"/>
    <property type="match status" value="1"/>
</dbReference>
<dbReference type="PROSITE" id="PS00636">
    <property type="entry name" value="DNAJ_1"/>
    <property type="match status" value="1"/>
</dbReference>
<evidence type="ECO:0000313" key="3">
    <source>
        <dbReference type="EMBL" id="CDF39014.1"/>
    </source>
</evidence>
<dbReference type="RefSeq" id="XP_005718919.1">
    <property type="nucleotide sequence ID" value="XM_005718862.1"/>
</dbReference>
<dbReference type="InterPro" id="IPR024586">
    <property type="entry name" value="DnaJ-like_C11_C"/>
</dbReference>
<dbReference type="Gene3D" id="1.10.287.110">
    <property type="entry name" value="DnaJ domain"/>
    <property type="match status" value="1"/>
</dbReference>
<name>R7QLR6_CHOCR</name>
<dbReference type="PANTHER" id="PTHR44157">
    <property type="entry name" value="DNAJ HOMOLOG SUBFAMILY C MEMBER 11"/>
    <property type="match status" value="1"/>
</dbReference>
<dbReference type="GO" id="GO:0042407">
    <property type="term" value="P:cristae formation"/>
    <property type="evidence" value="ECO:0007669"/>
    <property type="project" value="TreeGrafter"/>
</dbReference>
<reference evidence="4" key="1">
    <citation type="journal article" date="2013" name="Proc. Natl. Acad. Sci. U.S.A.">
        <title>Genome structure and metabolic features in the red seaweed Chondrus crispus shed light on evolution of the Archaeplastida.</title>
        <authorList>
            <person name="Collen J."/>
            <person name="Porcel B."/>
            <person name="Carre W."/>
            <person name="Ball S.G."/>
            <person name="Chaparro C."/>
            <person name="Tonon T."/>
            <person name="Barbeyron T."/>
            <person name="Michel G."/>
            <person name="Noel B."/>
            <person name="Valentin K."/>
            <person name="Elias M."/>
            <person name="Artiguenave F."/>
            <person name="Arun A."/>
            <person name="Aury J.M."/>
            <person name="Barbosa-Neto J.F."/>
            <person name="Bothwell J.H."/>
            <person name="Bouget F.Y."/>
            <person name="Brillet L."/>
            <person name="Cabello-Hurtado F."/>
            <person name="Capella-Gutierrez S."/>
            <person name="Charrier B."/>
            <person name="Cladiere L."/>
            <person name="Cock J.M."/>
            <person name="Coelho S.M."/>
            <person name="Colleoni C."/>
            <person name="Czjzek M."/>
            <person name="Da Silva C."/>
            <person name="Delage L."/>
            <person name="Denoeud F."/>
            <person name="Deschamps P."/>
            <person name="Dittami S.M."/>
            <person name="Gabaldon T."/>
            <person name="Gachon C.M."/>
            <person name="Groisillier A."/>
            <person name="Herve C."/>
            <person name="Jabbari K."/>
            <person name="Katinka M."/>
            <person name="Kloareg B."/>
            <person name="Kowalczyk N."/>
            <person name="Labadie K."/>
            <person name="Leblanc C."/>
            <person name="Lopez P.J."/>
            <person name="McLachlan D.H."/>
            <person name="Meslet-Cladiere L."/>
            <person name="Moustafa A."/>
            <person name="Nehr Z."/>
            <person name="Nyvall Collen P."/>
            <person name="Panaud O."/>
            <person name="Partensky F."/>
            <person name="Poulain J."/>
            <person name="Rensing S.A."/>
            <person name="Rousvoal S."/>
            <person name="Samson G."/>
            <person name="Symeonidi A."/>
            <person name="Weissenbach J."/>
            <person name="Zambounis A."/>
            <person name="Wincker P."/>
            <person name="Boyen C."/>
        </authorList>
    </citation>
    <scope>NUCLEOTIDE SEQUENCE [LARGE SCALE GENOMIC DNA]</scope>
    <source>
        <strain evidence="4">cv. Stackhouse</strain>
    </source>
</reference>
<accession>R7QLR6</accession>
<dbReference type="KEGG" id="ccp:CHC_T00006726001"/>
<dbReference type="InterPro" id="IPR052243">
    <property type="entry name" value="Mito_inner_membrane_organizer"/>
</dbReference>
<dbReference type="InterPro" id="IPR001623">
    <property type="entry name" value="DnaJ_domain"/>
</dbReference>
<organism evidence="3 4">
    <name type="scientific">Chondrus crispus</name>
    <name type="common">Carrageen Irish moss</name>
    <name type="synonym">Polymorpha crispa</name>
    <dbReference type="NCBI Taxonomy" id="2769"/>
    <lineage>
        <taxon>Eukaryota</taxon>
        <taxon>Rhodophyta</taxon>
        <taxon>Florideophyceae</taxon>
        <taxon>Rhodymeniophycidae</taxon>
        <taxon>Gigartinales</taxon>
        <taxon>Gigartinaceae</taxon>
        <taxon>Chondrus</taxon>
    </lineage>
</organism>
<keyword evidence="4" id="KW-1185">Reference proteome</keyword>
<dbReference type="STRING" id="2769.R7QLR6"/>
<feature type="domain" description="J" evidence="2">
    <location>
        <begin position="15"/>
        <end position="83"/>
    </location>
</feature>
<dbReference type="PRINTS" id="PR00625">
    <property type="entry name" value="JDOMAIN"/>
</dbReference>
<dbReference type="Gramene" id="CDF39014">
    <property type="protein sequence ID" value="CDF39014"/>
    <property type="gene ID" value="CHC_T00006726001"/>
</dbReference>
<dbReference type="PANTHER" id="PTHR44157:SF1">
    <property type="entry name" value="DNAJ HOMOLOG SUBFAMILY C MEMBER 11"/>
    <property type="match status" value="1"/>
</dbReference>
<evidence type="ECO:0000313" key="4">
    <source>
        <dbReference type="Proteomes" id="UP000012073"/>
    </source>
</evidence>
<dbReference type="Pfam" id="PF11875">
    <property type="entry name" value="DnaJ-like_C11_C"/>
    <property type="match status" value="1"/>
</dbReference>